<name>A0AAV7T1D5_PLEWA</name>
<dbReference type="EMBL" id="JANPWB010000007">
    <property type="protein sequence ID" value="KAJ1169929.1"/>
    <property type="molecule type" value="Genomic_DNA"/>
</dbReference>
<protein>
    <submittedName>
        <fullName evidence="1">Uncharacterized protein</fullName>
    </submittedName>
</protein>
<reference evidence="1" key="1">
    <citation type="journal article" date="2022" name="bioRxiv">
        <title>Sequencing and chromosome-scale assembly of the giantPleurodeles waltlgenome.</title>
        <authorList>
            <person name="Brown T."/>
            <person name="Elewa A."/>
            <person name="Iarovenko S."/>
            <person name="Subramanian E."/>
            <person name="Araus A.J."/>
            <person name="Petzold A."/>
            <person name="Susuki M."/>
            <person name="Suzuki K.-i.T."/>
            <person name="Hayashi T."/>
            <person name="Toyoda A."/>
            <person name="Oliveira C."/>
            <person name="Osipova E."/>
            <person name="Leigh N.D."/>
            <person name="Simon A."/>
            <person name="Yun M.H."/>
        </authorList>
    </citation>
    <scope>NUCLEOTIDE SEQUENCE</scope>
    <source>
        <strain evidence="1">20211129_DDA</strain>
        <tissue evidence="1">Liver</tissue>
    </source>
</reference>
<comment type="caution">
    <text evidence="1">The sequence shown here is derived from an EMBL/GenBank/DDBJ whole genome shotgun (WGS) entry which is preliminary data.</text>
</comment>
<evidence type="ECO:0000313" key="2">
    <source>
        <dbReference type="Proteomes" id="UP001066276"/>
    </source>
</evidence>
<proteinExistence type="predicted"/>
<evidence type="ECO:0000313" key="1">
    <source>
        <dbReference type="EMBL" id="KAJ1169929.1"/>
    </source>
</evidence>
<gene>
    <name evidence="1" type="ORF">NDU88_001815</name>
</gene>
<organism evidence="1 2">
    <name type="scientific">Pleurodeles waltl</name>
    <name type="common">Iberian ribbed newt</name>
    <dbReference type="NCBI Taxonomy" id="8319"/>
    <lineage>
        <taxon>Eukaryota</taxon>
        <taxon>Metazoa</taxon>
        <taxon>Chordata</taxon>
        <taxon>Craniata</taxon>
        <taxon>Vertebrata</taxon>
        <taxon>Euteleostomi</taxon>
        <taxon>Amphibia</taxon>
        <taxon>Batrachia</taxon>
        <taxon>Caudata</taxon>
        <taxon>Salamandroidea</taxon>
        <taxon>Salamandridae</taxon>
        <taxon>Pleurodelinae</taxon>
        <taxon>Pleurodeles</taxon>
    </lineage>
</organism>
<keyword evidence="2" id="KW-1185">Reference proteome</keyword>
<sequence length="97" mass="10908">MSTDRPQQGPDSDISANGACSQAVLPRVARAPVHLMASVLSLLSDLTDPAMAAAWWKTWLSRLMNYFHAIREMDPVVKRPLLYQYAKVEAFTYLKNI</sequence>
<dbReference type="Proteomes" id="UP001066276">
    <property type="component" value="Chromosome 4_1"/>
</dbReference>
<dbReference type="AlphaFoldDB" id="A0AAV7T1D5"/>
<accession>A0AAV7T1D5</accession>